<feature type="transmembrane region" description="Helical" evidence="1">
    <location>
        <begin position="20"/>
        <end position="38"/>
    </location>
</feature>
<sequence>MPINIDNFFSNKCLSGSIAISGYLFDIAVIAEIIGIFYE</sequence>
<proteinExistence type="predicted"/>
<reference evidence="2" key="1">
    <citation type="journal article" date="2014" name="Front. Microbiol.">
        <title>High frequency of phylogenetically diverse reductive dehalogenase-homologous genes in deep subseafloor sedimentary metagenomes.</title>
        <authorList>
            <person name="Kawai M."/>
            <person name="Futagami T."/>
            <person name="Toyoda A."/>
            <person name="Takaki Y."/>
            <person name="Nishi S."/>
            <person name="Hori S."/>
            <person name="Arai W."/>
            <person name="Tsubouchi T."/>
            <person name="Morono Y."/>
            <person name="Uchiyama I."/>
            <person name="Ito T."/>
            <person name="Fujiyama A."/>
            <person name="Inagaki F."/>
            <person name="Takami H."/>
        </authorList>
    </citation>
    <scope>NUCLEOTIDE SEQUENCE</scope>
    <source>
        <strain evidence="2">Expedition CK06-06</strain>
    </source>
</reference>
<comment type="caution">
    <text evidence="2">The sequence shown here is derived from an EMBL/GenBank/DDBJ whole genome shotgun (WGS) entry which is preliminary data.</text>
</comment>
<gene>
    <name evidence="2" type="ORF">S12H4_20821</name>
</gene>
<keyword evidence="1" id="KW-0812">Transmembrane</keyword>
<organism evidence="2">
    <name type="scientific">marine sediment metagenome</name>
    <dbReference type="NCBI Taxonomy" id="412755"/>
    <lineage>
        <taxon>unclassified sequences</taxon>
        <taxon>metagenomes</taxon>
        <taxon>ecological metagenomes</taxon>
    </lineage>
</organism>
<dbReference type="AlphaFoldDB" id="X1SSR4"/>
<accession>X1SSR4</accession>
<dbReference type="EMBL" id="BARW01010610">
    <property type="protein sequence ID" value="GAI78400.1"/>
    <property type="molecule type" value="Genomic_DNA"/>
</dbReference>
<evidence type="ECO:0000313" key="2">
    <source>
        <dbReference type="EMBL" id="GAI78400.1"/>
    </source>
</evidence>
<evidence type="ECO:0000256" key="1">
    <source>
        <dbReference type="SAM" id="Phobius"/>
    </source>
</evidence>
<keyword evidence="1" id="KW-1133">Transmembrane helix</keyword>
<keyword evidence="1" id="KW-0472">Membrane</keyword>
<protein>
    <submittedName>
        <fullName evidence="2">Uncharacterized protein</fullName>
    </submittedName>
</protein>
<name>X1SSR4_9ZZZZ</name>